<comment type="caution">
    <text evidence="1">The sequence shown here is derived from an EMBL/GenBank/DDBJ whole genome shotgun (WGS) entry which is preliminary data.</text>
</comment>
<evidence type="ECO:0000313" key="2">
    <source>
        <dbReference type="Proteomes" id="UP000070422"/>
    </source>
</evidence>
<reference evidence="1 2" key="1">
    <citation type="submission" date="2016-01" db="EMBL/GenBank/DDBJ databases">
        <authorList>
            <person name="Oliw E.H."/>
        </authorList>
    </citation>
    <scope>NUCLEOTIDE SEQUENCE [LARGE SCALE GENOMIC DNA]</scope>
    <source>
        <strain evidence="1 2">KA00635</strain>
    </source>
</reference>
<proteinExistence type="predicted"/>
<name>A0A133XUK1_9LACT</name>
<dbReference type="AlphaFoldDB" id="A0A133XUK1"/>
<accession>A0A133XUK1</accession>
<dbReference type="EMBL" id="LSCQ01000074">
    <property type="protein sequence ID" value="KXB34597.1"/>
    <property type="molecule type" value="Genomic_DNA"/>
</dbReference>
<evidence type="ECO:0000313" key="1">
    <source>
        <dbReference type="EMBL" id="KXB34597.1"/>
    </source>
</evidence>
<sequence>MKKTQVFQLETMVWSEKEKRMKAPSFQSLLMVKEEDLCYNREAKKDHFLVNKKRRDRSVS</sequence>
<organism evidence="1 2">
    <name type="scientific">Aerococcus christensenii</name>
    <dbReference type="NCBI Taxonomy" id="87541"/>
    <lineage>
        <taxon>Bacteria</taxon>
        <taxon>Bacillati</taxon>
        <taxon>Bacillota</taxon>
        <taxon>Bacilli</taxon>
        <taxon>Lactobacillales</taxon>
        <taxon>Aerococcaceae</taxon>
        <taxon>Aerococcus</taxon>
    </lineage>
</organism>
<dbReference type="Proteomes" id="UP000070422">
    <property type="component" value="Unassembled WGS sequence"/>
</dbReference>
<gene>
    <name evidence="1" type="ORF">HMPREF3187_01365</name>
</gene>
<protein>
    <submittedName>
        <fullName evidence="1">Uncharacterized protein</fullName>
    </submittedName>
</protein>
<dbReference type="PATRIC" id="fig|87541.4.peg.1349"/>